<dbReference type="SUPFAM" id="SSF51735">
    <property type="entry name" value="NAD(P)-binding Rossmann-fold domains"/>
    <property type="match status" value="1"/>
</dbReference>
<accession>A0A1Y5SIM1</accession>
<protein>
    <submittedName>
        <fullName evidence="3">2,3-dihydro-2,3-dihydroxybenzoate dehydrogenase</fullName>
        <ecNumber evidence="3">1.3.1.28</ecNumber>
    </submittedName>
</protein>
<dbReference type="FunFam" id="3.40.50.720:FF:000084">
    <property type="entry name" value="Short-chain dehydrogenase reductase"/>
    <property type="match status" value="1"/>
</dbReference>
<dbReference type="PANTHER" id="PTHR42760:SF115">
    <property type="entry name" value="3-OXOACYL-[ACYL-CARRIER-PROTEIN] REDUCTASE FABG"/>
    <property type="match status" value="1"/>
</dbReference>
<evidence type="ECO:0000256" key="2">
    <source>
        <dbReference type="ARBA" id="ARBA00023002"/>
    </source>
</evidence>
<dbReference type="GO" id="GO:0019290">
    <property type="term" value="P:siderophore biosynthetic process"/>
    <property type="evidence" value="ECO:0007669"/>
    <property type="project" value="InterPro"/>
</dbReference>
<dbReference type="Pfam" id="PF13561">
    <property type="entry name" value="adh_short_C2"/>
    <property type="match status" value="1"/>
</dbReference>
<evidence type="ECO:0000256" key="1">
    <source>
        <dbReference type="ARBA" id="ARBA00006484"/>
    </source>
</evidence>
<evidence type="ECO:0000313" key="4">
    <source>
        <dbReference type="Proteomes" id="UP000193827"/>
    </source>
</evidence>
<dbReference type="InterPro" id="IPR002347">
    <property type="entry name" value="SDR_fam"/>
</dbReference>
<dbReference type="Proteomes" id="UP000193827">
    <property type="component" value="Unassembled WGS sequence"/>
</dbReference>
<name>A0A1Y5SIM1_9RHOB</name>
<comment type="similarity">
    <text evidence="1">Belongs to the short-chain dehydrogenases/reductases (SDR) family.</text>
</comment>
<keyword evidence="4" id="KW-1185">Reference proteome</keyword>
<dbReference type="EC" id="1.3.1.28" evidence="3"/>
<dbReference type="Gene3D" id="3.40.50.720">
    <property type="entry name" value="NAD(P)-binding Rossmann-like Domain"/>
    <property type="match status" value="1"/>
</dbReference>
<evidence type="ECO:0000313" key="3">
    <source>
        <dbReference type="EMBL" id="SLN40008.1"/>
    </source>
</evidence>
<dbReference type="PRINTS" id="PR01397">
    <property type="entry name" value="DHBDHDRGNASE"/>
</dbReference>
<dbReference type="InterPro" id="IPR036291">
    <property type="entry name" value="NAD(P)-bd_dom_sf"/>
</dbReference>
<dbReference type="EMBL" id="FWFL01000004">
    <property type="protein sequence ID" value="SLN40008.1"/>
    <property type="molecule type" value="Genomic_DNA"/>
</dbReference>
<dbReference type="GO" id="GO:0016616">
    <property type="term" value="F:oxidoreductase activity, acting on the CH-OH group of donors, NAD or NADP as acceptor"/>
    <property type="evidence" value="ECO:0007669"/>
    <property type="project" value="TreeGrafter"/>
</dbReference>
<dbReference type="GO" id="GO:0008667">
    <property type="term" value="F:2,3-dihydro-2,3-dihydroxybenzoate dehydrogenase activity"/>
    <property type="evidence" value="ECO:0007669"/>
    <property type="project" value="UniProtKB-EC"/>
</dbReference>
<dbReference type="OrthoDB" id="9789398at2"/>
<dbReference type="InterPro" id="IPR003560">
    <property type="entry name" value="DHB_DH"/>
</dbReference>
<dbReference type="RefSeq" id="WP_085892182.1">
    <property type="nucleotide sequence ID" value="NZ_FWFL01000004.1"/>
</dbReference>
<gene>
    <name evidence="3" type="primary">dhbA</name>
    <name evidence="3" type="ORF">PEL8287_01971</name>
</gene>
<organism evidence="3 4">
    <name type="scientific">Roseovarius litorisediminis</name>
    <dbReference type="NCBI Taxonomy" id="1312363"/>
    <lineage>
        <taxon>Bacteria</taxon>
        <taxon>Pseudomonadati</taxon>
        <taxon>Pseudomonadota</taxon>
        <taxon>Alphaproteobacteria</taxon>
        <taxon>Rhodobacterales</taxon>
        <taxon>Roseobacteraceae</taxon>
        <taxon>Roseovarius</taxon>
    </lineage>
</organism>
<sequence length="261" mass="27130">MWELGLSGRAIVTGAGQGIGRAIALQLLAAGCHVQAIGRSGEKLLTLADEAKVPADQVLATALDIQDTAAVAQTLAKSQADLGPPRYLVNSAGVLKSSRLLDTPEDALANTIAINLTATVVMSQIVARQMIEAGQGAIVTIGSNSGTTPRLLLGGYPASKAGLEMAMKCLGLELSEYGIRCNIVSPGSTDTPMQAAYQGDTKSRERVLKGDTGSWRLGIPLGRMAQPEDVADLVLFLLSDRARHITMENIVIDGGGTLGAR</sequence>
<proteinExistence type="inferred from homology"/>
<reference evidence="3 4" key="1">
    <citation type="submission" date="2017-03" db="EMBL/GenBank/DDBJ databases">
        <authorList>
            <person name="Afonso C.L."/>
            <person name="Miller P.J."/>
            <person name="Scott M.A."/>
            <person name="Spackman E."/>
            <person name="Goraichik I."/>
            <person name="Dimitrov K.M."/>
            <person name="Suarez D.L."/>
            <person name="Swayne D.E."/>
        </authorList>
    </citation>
    <scope>NUCLEOTIDE SEQUENCE [LARGE SCALE GENOMIC DNA]</scope>
    <source>
        <strain evidence="3 4">CECT 8287</strain>
    </source>
</reference>
<keyword evidence="2 3" id="KW-0560">Oxidoreductase</keyword>
<dbReference type="PANTHER" id="PTHR42760">
    <property type="entry name" value="SHORT-CHAIN DEHYDROGENASES/REDUCTASES FAMILY MEMBER"/>
    <property type="match status" value="1"/>
</dbReference>
<dbReference type="AlphaFoldDB" id="A0A1Y5SIM1"/>